<dbReference type="GO" id="GO:0004049">
    <property type="term" value="F:anthranilate synthase activity"/>
    <property type="evidence" value="ECO:0007669"/>
    <property type="project" value="UniProtKB-EC"/>
</dbReference>
<sequence length="185" mass="20669">MILIIDLCRKPDSLSKTEFVNPVAEIVDSCGVIFKIMHYKEISCEDINKADGAILCGTALKDNEFLNDIKLFDWIKTINIPVMGVCAGIQVISGVFGGKVVKDKKIGMTKVSCVADDPVISKKEEFEAYELHNYSVTVPDCFIEIARSDDGIQAIKHKEKSVYGVVFHPEVRNEWVLKNFIISLI</sequence>
<dbReference type="PROSITE" id="PS51273">
    <property type="entry name" value="GATASE_TYPE_1"/>
    <property type="match status" value="1"/>
</dbReference>
<keyword evidence="3" id="KW-0822">Tryptophan biosynthesis</keyword>
<proteinExistence type="predicted"/>
<keyword evidence="3" id="KW-0057">Aromatic amino acid biosynthesis</keyword>
<comment type="pathway">
    <text evidence="1">Amino-acid biosynthesis; L-tryptophan biosynthesis; L-tryptophan from chorismate: step 1/5.</text>
</comment>
<dbReference type="Gene3D" id="3.40.50.880">
    <property type="match status" value="1"/>
</dbReference>
<dbReference type="GO" id="GO:0000162">
    <property type="term" value="P:L-tryptophan biosynthetic process"/>
    <property type="evidence" value="ECO:0007669"/>
    <property type="project" value="UniProtKB-KW"/>
</dbReference>
<evidence type="ECO:0000256" key="3">
    <source>
        <dbReference type="ARBA" id="ARBA00022822"/>
    </source>
</evidence>
<protein>
    <recommendedName>
        <fullName evidence="2">anthranilate synthase</fullName>
        <ecNumber evidence="2">4.1.3.27</ecNumber>
    </recommendedName>
</protein>
<evidence type="ECO:0000256" key="5">
    <source>
        <dbReference type="ARBA" id="ARBA00047683"/>
    </source>
</evidence>
<dbReference type="PANTHER" id="PTHR43418:SF4">
    <property type="entry name" value="MULTIFUNCTIONAL TRYPTOPHAN BIOSYNTHESIS PROTEIN"/>
    <property type="match status" value="1"/>
</dbReference>
<dbReference type="KEGG" id="mefw:F1737_05655"/>
<evidence type="ECO:0000256" key="4">
    <source>
        <dbReference type="ARBA" id="ARBA00022962"/>
    </source>
</evidence>
<evidence type="ECO:0000256" key="2">
    <source>
        <dbReference type="ARBA" id="ARBA00012266"/>
    </source>
</evidence>
<dbReference type="InterPro" id="IPR017926">
    <property type="entry name" value="GATASE"/>
</dbReference>
<evidence type="ECO:0000313" key="7">
    <source>
        <dbReference type="EMBL" id="WOF16229.1"/>
    </source>
</evidence>
<keyword evidence="4" id="KW-0315">Glutamine amidotransferase</keyword>
<dbReference type="EMBL" id="CP043875">
    <property type="protein sequence ID" value="WOF16229.1"/>
    <property type="molecule type" value="Genomic_DNA"/>
</dbReference>
<reference evidence="7 8" key="1">
    <citation type="submission" date="2019-09" db="EMBL/GenBank/DDBJ databases">
        <title>The complete genome of Methanoplanus sp. FWC-SCC4.</title>
        <authorList>
            <person name="Chen S.-C."/>
            <person name="Zhou Y.-Z."/>
            <person name="Lai M.-C."/>
        </authorList>
    </citation>
    <scope>NUCLEOTIDE SEQUENCE [LARGE SCALE GENOMIC DNA]</scope>
    <source>
        <strain evidence="7 8">FWC-SCC4</strain>
    </source>
</reference>
<dbReference type="AlphaFoldDB" id="A0AA97I480"/>
<keyword evidence="3" id="KW-0028">Amino-acid biosynthesis</keyword>
<evidence type="ECO:0000313" key="8">
    <source>
        <dbReference type="Proteomes" id="UP001301797"/>
    </source>
</evidence>
<evidence type="ECO:0000256" key="1">
    <source>
        <dbReference type="ARBA" id="ARBA00004873"/>
    </source>
</evidence>
<dbReference type="GeneID" id="85229645"/>
<dbReference type="PANTHER" id="PTHR43418">
    <property type="entry name" value="MULTIFUNCTIONAL TRYPTOPHAN BIOSYNTHESIS PROTEIN-RELATED"/>
    <property type="match status" value="1"/>
</dbReference>
<dbReference type="EC" id="4.1.3.27" evidence="2"/>
<keyword evidence="8" id="KW-1185">Reference proteome</keyword>
<dbReference type="Pfam" id="PF00117">
    <property type="entry name" value="GATase"/>
    <property type="match status" value="1"/>
</dbReference>
<dbReference type="InterPro" id="IPR029062">
    <property type="entry name" value="Class_I_gatase-like"/>
</dbReference>
<gene>
    <name evidence="7" type="ORF">F1737_05655</name>
</gene>
<dbReference type="RefSeq" id="WP_317137815.1">
    <property type="nucleotide sequence ID" value="NZ_CP043875.1"/>
</dbReference>
<organism evidence="7 8">
    <name type="scientific">Methanochimaera problematica</name>
    <dbReference type="NCBI Taxonomy" id="2609417"/>
    <lineage>
        <taxon>Archaea</taxon>
        <taxon>Methanobacteriati</taxon>
        <taxon>Methanobacteriota</taxon>
        <taxon>Stenosarchaea group</taxon>
        <taxon>Methanomicrobia</taxon>
        <taxon>Methanomicrobiales</taxon>
        <taxon>Methanomicrobiaceae</taxon>
        <taxon>Methanochimaera</taxon>
    </lineage>
</organism>
<name>A0AA97I480_9EURY</name>
<evidence type="ECO:0000259" key="6">
    <source>
        <dbReference type="Pfam" id="PF00117"/>
    </source>
</evidence>
<dbReference type="GO" id="GO:0005829">
    <property type="term" value="C:cytosol"/>
    <property type="evidence" value="ECO:0007669"/>
    <property type="project" value="TreeGrafter"/>
</dbReference>
<dbReference type="InterPro" id="IPR050472">
    <property type="entry name" value="Anth_synth/Amidotransfase"/>
</dbReference>
<dbReference type="Proteomes" id="UP001301797">
    <property type="component" value="Chromosome"/>
</dbReference>
<accession>A0AA97I480</accession>
<dbReference type="SUPFAM" id="SSF52317">
    <property type="entry name" value="Class I glutamine amidotransferase-like"/>
    <property type="match status" value="1"/>
</dbReference>
<comment type="catalytic activity">
    <reaction evidence="5">
        <text>chorismate + L-glutamine = anthranilate + pyruvate + L-glutamate + H(+)</text>
        <dbReference type="Rhea" id="RHEA:21732"/>
        <dbReference type="ChEBI" id="CHEBI:15361"/>
        <dbReference type="ChEBI" id="CHEBI:15378"/>
        <dbReference type="ChEBI" id="CHEBI:16567"/>
        <dbReference type="ChEBI" id="CHEBI:29748"/>
        <dbReference type="ChEBI" id="CHEBI:29985"/>
        <dbReference type="ChEBI" id="CHEBI:58359"/>
        <dbReference type="EC" id="4.1.3.27"/>
    </reaction>
</comment>
<feature type="domain" description="Glutamine amidotransferase" evidence="6">
    <location>
        <begin position="23"/>
        <end position="173"/>
    </location>
</feature>